<accession>A0ABD2VXS1</accession>
<gene>
    <name evidence="1" type="ORF">TKK_018877</name>
</gene>
<reference evidence="1 2" key="1">
    <citation type="journal article" date="2024" name="bioRxiv">
        <title>A reference genome for Trichogramma kaykai: A tiny desert-dwelling parasitoid wasp with competing sex-ratio distorters.</title>
        <authorList>
            <person name="Culotta J."/>
            <person name="Lindsey A.R."/>
        </authorList>
    </citation>
    <scope>NUCLEOTIDE SEQUENCE [LARGE SCALE GENOMIC DNA]</scope>
    <source>
        <strain evidence="1 2">KSX58</strain>
    </source>
</reference>
<proteinExistence type="predicted"/>
<evidence type="ECO:0000313" key="1">
    <source>
        <dbReference type="EMBL" id="KAL3385505.1"/>
    </source>
</evidence>
<organism evidence="1 2">
    <name type="scientific">Trichogramma kaykai</name>
    <dbReference type="NCBI Taxonomy" id="54128"/>
    <lineage>
        <taxon>Eukaryota</taxon>
        <taxon>Metazoa</taxon>
        <taxon>Ecdysozoa</taxon>
        <taxon>Arthropoda</taxon>
        <taxon>Hexapoda</taxon>
        <taxon>Insecta</taxon>
        <taxon>Pterygota</taxon>
        <taxon>Neoptera</taxon>
        <taxon>Endopterygota</taxon>
        <taxon>Hymenoptera</taxon>
        <taxon>Apocrita</taxon>
        <taxon>Proctotrupomorpha</taxon>
        <taxon>Chalcidoidea</taxon>
        <taxon>Trichogrammatidae</taxon>
        <taxon>Trichogramma</taxon>
    </lineage>
</organism>
<keyword evidence="2" id="KW-1185">Reference proteome</keyword>
<evidence type="ECO:0000313" key="2">
    <source>
        <dbReference type="Proteomes" id="UP001627154"/>
    </source>
</evidence>
<dbReference type="EMBL" id="JBJJXI010000155">
    <property type="protein sequence ID" value="KAL3385505.1"/>
    <property type="molecule type" value="Genomic_DNA"/>
</dbReference>
<protein>
    <submittedName>
        <fullName evidence="1">Uncharacterized protein</fullName>
    </submittedName>
</protein>
<dbReference type="AlphaFoldDB" id="A0ABD2VXS1"/>
<name>A0ABD2VXS1_9HYME</name>
<dbReference type="Proteomes" id="UP001627154">
    <property type="component" value="Unassembled WGS sequence"/>
</dbReference>
<comment type="caution">
    <text evidence="1">The sequence shown here is derived from an EMBL/GenBank/DDBJ whole genome shotgun (WGS) entry which is preliminary data.</text>
</comment>
<sequence length="249" mass="28592">MPIFHMPKLPKTAPISHSQATETNSVSKCMQSFENNMSMLVKQIENKIDSFNNDVATMEQDLFTLFKKEIKSMQVKINTNSNKIDYILETLKLKWIESRRCSRSRDDENRFVYGRYRHPTRRSPFNSHQHPHAVHDDEGIYESADLERDPNARPETPDSERAELNSRILDSTLLFEHLRVIDSLIRGVDLPAIIAFSCFVILISSFDYSSGSDLSLDSAESFTETTELTFDCFSSCFVSVKSLHHCKPS</sequence>